<evidence type="ECO:0000313" key="8">
    <source>
        <dbReference type="EMBL" id="CAH1183550.1"/>
    </source>
</evidence>
<evidence type="ECO:0000259" key="7">
    <source>
        <dbReference type="Pfam" id="PF01490"/>
    </source>
</evidence>
<dbReference type="Pfam" id="PF01490">
    <property type="entry name" value="Aa_trans"/>
    <property type="match status" value="1"/>
</dbReference>
<feature type="transmembrane region" description="Helical" evidence="6">
    <location>
        <begin position="175"/>
        <end position="199"/>
    </location>
</feature>
<organism evidence="8 9">
    <name type="scientific">Phaedon cochleariae</name>
    <name type="common">Mustard beetle</name>
    <dbReference type="NCBI Taxonomy" id="80249"/>
    <lineage>
        <taxon>Eukaryota</taxon>
        <taxon>Metazoa</taxon>
        <taxon>Ecdysozoa</taxon>
        <taxon>Arthropoda</taxon>
        <taxon>Hexapoda</taxon>
        <taxon>Insecta</taxon>
        <taxon>Pterygota</taxon>
        <taxon>Neoptera</taxon>
        <taxon>Endopterygota</taxon>
        <taxon>Coleoptera</taxon>
        <taxon>Polyphaga</taxon>
        <taxon>Cucujiformia</taxon>
        <taxon>Chrysomeloidea</taxon>
        <taxon>Chrysomelidae</taxon>
        <taxon>Chrysomelinae</taxon>
        <taxon>Chrysomelini</taxon>
        <taxon>Phaedon</taxon>
    </lineage>
</organism>
<keyword evidence="5 6" id="KW-0472">Membrane</keyword>
<name>A0A9P0GX89_PHACE</name>
<keyword evidence="3 6" id="KW-0812">Transmembrane</keyword>
<evidence type="ECO:0000256" key="1">
    <source>
        <dbReference type="ARBA" id="ARBA00004370"/>
    </source>
</evidence>
<feature type="transmembrane region" description="Helical" evidence="6">
    <location>
        <begin position="219"/>
        <end position="242"/>
    </location>
</feature>
<reference evidence="8" key="1">
    <citation type="submission" date="2022-01" db="EMBL/GenBank/DDBJ databases">
        <authorList>
            <person name="King R."/>
        </authorList>
    </citation>
    <scope>NUCLEOTIDE SEQUENCE</scope>
</reference>
<protein>
    <recommendedName>
        <fullName evidence="7">Amino acid transporter transmembrane domain-containing protein</fullName>
    </recommendedName>
</protein>
<sequence>MQANERTFLLDLRGRNNYRSEGLSTFFAVICILDVFGVFPVVSLPKAIIDCGFYGVLVILIVCSTQIYTAALLGRCWIIAEDIFPTIHRRNRQPYATLAEITFGKKLSSFVTFLLDLTVFGGGIPNLIVASQNLQLLGLRISDGKTDISYCYWILITGTVLCPILWLGSPKDMKCLCSTSAGIVASVFILTCGCLIFSGGSSDKPASPESLDSSFPWQLILKAYGIIAFQFDIHPSILTIQVDMIDKTQLTKALFGGFSATILMFGITTVLAALKYGVITQPSILETLPTTIPLHLAAALIAIQLCLTSAVSNSALYQQMEDCMQISREFNTKRCILRTTLTILAIVIAESVPQFDLVMSLIGGAFVAPFAFILPPIMFLKMKSLRTKHLEELTMSSITNIVLTKGVEPSQESISRYIREDLDRTVEEWPRSSFFEEYLEVYVCVFIVFASTILTAATSYINIANAANSYSDMSNPCIYNISKSLLYW</sequence>
<feature type="transmembrane region" description="Helical" evidence="6">
    <location>
        <begin position="358"/>
        <end position="380"/>
    </location>
</feature>
<dbReference type="InterPro" id="IPR013057">
    <property type="entry name" value="AA_transpt_TM"/>
</dbReference>
<dbReference type="Proteomes" id="UP001153737">
    <property type="component" value="Chromosome 9"/>
</dbReference>
<accession>A0A9P0GX89</accession>
<reference evidence="8" key="2">
    <citation type="submission" date="2022-10" db="EMBL/GenBank/DDBJ databases">
        <authorList>
            <consortium name="ENA_rothamsted_submissions"/>
            <consortium name="culmorum"/>
            <person name="King R."/>
        </authorList>
    </citation>
    <scope>NUCLEOTIDE SEQUENCE</scope>
</reference>
<comment type="subcellular location">
    <subcellularLocation>
        <location evidence="1">Membrane</location>
    </subcellularLocation>
</comment>
<evidence type="ECO:0000256" key="2">
    <source>
        <dbReference type="ARBA" id="ARBA00022448"/>
    </source>
</evidence>
<feature type="transmembrane region" description="Helical" evidence="6">
    <location>
        <begin position="294"/>
        <end position="315"/>
    </location>
</feature>
<evidence type="ECO:0000313" key="9">
    <source>
        <dbReference type="Proteomes" id="UP001153737"/>
    </source>
</evidence>
<dbReference type="GO" id="GO:0016020">
    <property type="term" value="C:membrane"/>
    <property type="evidence" value="ECO:0007669"/>
    <property type="project" value="UniProtKB-SubCell"/>
</dbReference>
<feature type="transmembrane region" description="Helical" evidence="6">
    <location>
        <begin position="110"/>
        <end position="130"/>
    </location>
</feature>
<keyword evidence="9" id="KW-1185">Reference proteome</keyword>
<evidence type="ECO:0000256" key="6">
    <source>
        <dbReference type="SAM" id="Phobius"/>
    </source>
</evidence>
<feature type="transmembrane region" description="Helical" evidence="6">
    <location>
        <begin position="335"/>
        <end position="352"/>
    </location>
</feature>
<evidence type="ECO:0000256" key="4">
    <source>
        <dbReference type="ARBA" id="ARBA00022989"/>
    </source>
</evidence>
<dbReference type="PANTHER" id="PTHR48017">
    <property type="entry name" value="OS05G0424000 PROTEIN-RELATED"/>
    <property type="match status" value="1"/>
</dbReference>
<feature type="transmembrane region" description="Helical" evidence="6">
    <location>
        <begin position="21"/>
        <end position="42"/>
    </location>
</feature>
<feature type="transmembrane region" description="Helical" evidence="6">
    <location>
        <begin position="441"/>
        <end position="463"/>
    </location>
</feature>
<keyword evidence="4 6" id="KW-1133">Transmembrane helix</keyword>
<dbReference type="EMBL" id="OU896715">
    <property type="protein sequence ID" value="CAH1183550.1"/>
    <property type="molecule type" value="Genomic_DNA"/>
</dbReference>
<keyword evidence="2" id="KW-0813">Transport</keyword>
<feature type="transmembrane region" description="Helical" evidence="6">
    <location>
        <begin position="54"/>
        <end position="80"/>
    </location>
</feature>
<feature type="domain" description="Amino acid transporter transmembrane" evidence="7">
    <location>
        <begin position="34"/>
        <end position="402"/>
    </location>
</feature>
<feature type="transmembrane region" description="Helical" evidence="6">
    <location>
        <begin position="254"/>
        <end position="274"/>
    </location>
</feature>
<feature type="transmembrane region" description="Helical" evidence="6">
    <location>
        <begin position="150"/>
        <end position="168"/>
    </location>
</feature>
<dbReference type="AlphaFoldDB" id="A0A9P0GX89"/>
<evidence type="ECO:0000256" key="5">
    <source>
        <dbReference type="ARBA" id="ARBA00023136"/>
    </source>
</evidence>
<gene>
    <name evidence="8" type="ORF">PHAECO_LOCUS12905</name>
</gene>
<dbReference type="OrthoDB" id="28208at2759"/>
<proteinExistence type="predicted"/>
<evidence type="ECO:0000256" key="3">
    <source>
        <dbReference type="ARBA" id="ARBA00022692"/>
    </source>
</evidence>